<dbReference type="STRING" id="1349762.GCA_001592245_00654"/>
<evidence type="ECO:0000256" key="1">
    <source>
        <dbReference type="ARBA" id="ARBA00006987"/>
    </source>
</evidence>
<dbReference type="PIRSF" id="PIRSF017082">
    <property type="entry name" value="YflP"/>
    <property type="match status" value="1"/>
</dbReference>
<feature type="signal peptide" evidence="2">
    <location>
        <begin position="1"/>
        <end position="29"/>
    </location>
</feature>
<dbReference type="Gene3D" id="3.40.190.150">
    <property type="entry name" value="Bordetella uptake gene, domain 1"/>
    <property type="match status" value="1"/>
</dbReference>
<dbReference type="SUPFAM" id="SSF53850">
    <property type="entry name" value="Periplasmic binding protein-like II"/>
    <property type="match status" value="1"/>
</dbReference>
<dbReference type="AlphaFoldDB" id="A0A4P7L7F9"/>
<dbReference type="InterPro" id="IPR005064">
    <property type="entry name" value="BUG"/>
</dbReference>
<dbReference type="CDD" id="cd13578">
    <property type="entry name" value="PBP2_Bug27"/>
    <property type="match status" value="1"/>
</dbReference>
<comment type="similarity">
    <text evidence="1">Belongs to the UPF0065 (bug) family.</text>
</comment>
<evidence type="ECO:0000313" key="4">
    <source>
        <dbReference type="Proteomes" id="UP000295294"/>
    </source>
</evidence>
<sequence>MKTVLNRFGRALGAIALATSFGAPFAACATGALAQGGYPNRPIRIIVPWPAGGGVDAVTRTVAEKMSASLGQQVIVDNRPGATGNIGAGMGAKAAPDGYTLLVASAPMAINASLHKNLPFDLGKDFAPLGLMASSPYMLVVNPSVAGSVKELVARARAEPGKLSYASVGPGTQQNVVSEVFKENAQINVVHAPYKGGPQALTDMVGGHIHMMFHGVPAVMPFVKGGQLKAIAVASKQRLPLFPDVPTMAESGFPGIEASEWYGLVAPAGTPKEIVALLGKEIDKALNAPGVRQQLASKGYDPAAPGTPDQFASFMAAEQKKWALAIKQTGFRLE</sequence>
<accession>A0A4P7L7F9</accession>
<evidence type="ECO:0000313" key="3">
    <source>
        <dbReference type="EMBL" id="QBY51626.1"/>
    </source>
</evidence>
<dbReference type="RefSeq" id="WP_135703966.1">
    <property type="nucleotide sequence ID" value="NZ_CP038634.1"/>
</dbReference>
<dbReference type="PANTHER" id="PTHR42928">
    <property type="entry name" value="TRICARBOXYLATE-BINDING PROTEIN"/>
    <property type="match status" value="1"/>
</dbReference>
<dbReference type="InterPro" id="IPR042100">
    <property type="entry name" value="Bug_dom1"/>
</dbReference>
<dbReference type="Pfam" id="PF03401">
    <property type="entry name" value="TctC"/>
    <property type="match status" value="1"/>
</dbReference>
<evidence type="ECO:0000256" key="2">
    <source>
        <dbReference type="SAM" id="SignalP"/>
    </source>
</evidence>
<dbReference type="Gene3D" id="3.40.190.10">
    <property type="entry name" value="Periplasmic binding protein-like II"/>
    <property type="match status" value="1"/>
</dbReference>
<dbReference type="EMBL" id="CP038634">
    <property type="protein sequence ID" value="QBY51626.1"/>
    <property type="molecule type" value="Genomic_DNA"/>
</dbReference>
<feature type="chain" id="PRO_5020770795" evidence="2">
    <location>
        <begin position="30"/>
        <end position="334"/>
    </location>
</feature>
<dbReference type="OrthoDB" id="5171643at2"/>
<protein>
    <submittedName>
        <fullName evidence="3">Tripartite tricarboxylate transporter substrate binding protein</fullName>
    </submittedName>
</protein>
<keyword evidence="2" id="KW-0732">Signal</keyword>
<gene>
    <name evidence="3" type="ORF">E0W60_03960</name>
</gene>
<dbReference type="Proteomes" id="UP000295294">
    <property type="component" value="Chromosome 1"/>
</dbReference>
<proteinExistence type="inferred from homology"/>
<reference evidence="3 4" key="1">
    <citation type="submission" date="2019-03" db="EMBL/GenBank/DDBJ databases">
        <title>Efficiently degradation of phenoxyalkanoic acid herbicides by Cupriavidus oxalaticus strain X32.</title>
        <authorList>
            <person name="Sheng X."/>
        </authorList>
    </citation>
    <scope>NUCLEOTIDE SEQUENCE [LARGE SCALE GENOMIC DNA]</scope>
    <source>
        <strain evidence="3 4">X32</strain>
    </source>
</reference>
<name>A0A4P7L7F9_9BURK</name>
<dbReference type="KEGG" id="cox:E0W60_03960"/>
<dbReference type="PANTHER" id="PTHR42928:SF5">
    <property type="entry name" value="BLR1237 PROTEIN"/>
    <property type="match status" value="1"/>
</dbReference>
<organism evidence="3 4">
    <name type="scientific">Cupriavidus oxalaticus</name>
    <dbReference type="NCBI Taxonomy" id="96344"/>
    <lineage>
        <taxon>Bacteria</taxon>
        <taxon>Pseudomonadati</taxon>
        <taxon>Pseudomonadota</taxon>
        <taxon>Betaproteobacteria</taxon>
        <taxon>Burkholderiales</taxon>
        <taxon>Burkholderiaceae</taxon>
        <taxon>Cupriavidus</taxon>
    </lineage>
</organism>